<keyword evidence="2" id="KW-0732">Signal</keyword>
<accession>A0A436ZMP8</accession>
<evidence type="ECO:0000313" key="3">
    <source>
        <dbReference type="EMBL" id="RVD80157.1"/>
    </source>
</evidence>
<dbReference type="VEuPathDB" id="FungiDB:DFL_008063"/>
<protein>
    <recommendedName>
        <fullName evidence="5">Extracellular membrane protein CFEM domain-containing protein</fullName>
    </recommendedName>
</protein>
<evidence type="ECO:0000256" key="2">
    <source>
        <dbReference type="SAM" id="SignalP"/>
    </source>
</evidence>
<reference evidence="3 4" key="1">
    <citation type="submission" date="2019-01" db="EMBL/GenBank/DDBJ databases">
        <title>Intercellular communication is required for trap formation in the nematode-trapping fungus Duddingtonia flagrans.</title>
        <authorList>
            <person name="Youssar L."/>
            <person name="Wernet V."/>
            <person name="Hensel N."/>
            <person name="Hildebrandt H.-G."/>
            <person name="Fischer R."/>
        </authorList>
    </citation>
    <scope>NUCLEOTIDE SEQUENCE [LARGE SCALE GENOMIC DNA]</scope>
    <source>
        <strain evidence="3 4">CBS H-5679</strain>
    </source>
</reference>
<feature type="compositionally biased region" description="Basic and acidic residues" evidence="1">
    <location>
        <begin position="117"/>
        <end position="139"/>
    </location>
</feature>
<dbReference type="AlphaFoldDB" id="A0A436ZMP8"/>
<evidence type="ECO:0000256" key="1">
    <source>
        <dbReference type="SAM" id="MobiDB-lite"/>
    </source>
</evidence>
<gene>
    <name evidence="3" type="ORF">DFL_008063</name>
</gene>
<name>A0A436ZMP8_ARTFL</name>
<comment type="caution">
    <text evidence="3">The sequence shown here is derived from an EMBL/GenBank/DDBJ whole genome shotgun (WGS) entry which is preliminary data.</text>
</comment>
<evidence type="ECO:0000313" key="4">
    <source>
        <dbReference type="Proteomes" id="UP000283090"/>
    </source>
</evidence>
<dbReference type="EMBL" id="SAEB01000012">
    <property type="protein sequence ID" value="RVD80157.1"/>
    <property type="molecule type" value="Genomic_DNA"/>
</dbReference>
<feature type="chain" id="PRO_5019172985" description="Extracellular membrane protein CFEM domain-containing protein" evidence="2">
    <location>
        <begin position="17"/>
        <end position="163"/>
    </location>
</feature>
<dbReference type="GeneID" id="93590374"/>
<organism evidence="3 4">
    <name type="scientific">Arthrobotrys flagrans</name>
    <name type="common">Nematode-trapping fungus</name>
    <name type="synonym">Trichothecium flagrans</name>
    <dbReference type="NCBI Taxonomy" id="97331"/>
    <lineage>
        <taxon>Eukaryota</taxon>
        <taxon>Fungi</taxon>
        <taxon>Dikarya</taxon>
        <taxon>Ascomycota</taxon>
        <taxon>Pezizomycotina</taxon>
        <taxon>Orbiliomycetes</taxon>
        <taxon>Orbiliales</taxon>
        <taxon>Orbiliaceae</taxon>
        <taxon>Arthrobotrys</taxon>
    </lineage>
</organism>
<feature type="region of interest" description="Disordered" evidence="1">
    <location>
        <begin position="117"/>
        <end position="150"/>
    </location>
</feature>
<dbReference type="RefSeq" id="XP_067485701.1">
    <property type="nucleotide sequence ID" value="XM_067637743.1"/>
</dbReference>
<proteinExistence type="predicted"/>
<feature type="signal peptide" evidence="2">
    <location>
        <begin position="1"/>
        <end position="16"/>
    </location>
</feature>
<dbReference type="Proteomes" id="UP000283090">
    <property type="component" value="Unassembled WGS sequence"/>
</dbReference>
<sequence length="163" mass="17303">MKYLTAIVLFAATVLSTPLPTPTLHHNLARQETPTPTCPYSVTVTATRSCTAPACEDPMFCAAMVNLQSFECDCLTKPPTTTTVTPRCDSDCDCAIPTSWVVPKGCDVEAVLKGEKGPVKVNPDKEAEGKSEGEGKEGVTEDGLVFGKGSVKVNPNKDVDNLL</sequence>
<evidence type="ECO:0008006" key="5">
    <source>
        <dbReference type="Google" id="ProtNLM"/>
    </source>
</evidence>
<keyword evidence="4" id="KW-1185">Reference proteome</keyword>
<dbReference type="OrthoDB" id="5318166at2759"/>